<dbReference type="InterPro" id="IPR032319">
    <property type="entry name" value="CLP1_P"/>
</dbReference>
<dbReference type="InterPro" id="IPR038239">
    <property type="entry name" value="Clp1_N_sf"/>
</dbReference>
<dbReference type="AlphaFoldDB" id="A0A9P8S8R2"/>
<keyword evidence="13" id="KW-1185">Reference proteome</keyword>
<comment type="subunit">
    <text evidence="9">Component of a pre-mRNA cleavage factor complex. Interacts directly with PCF11.</text>
</comment>
<dbReference type="Pfam" id="PF03770">
    <property type="entry name" value="IPK"/>
    <property type="match status" value="1"/>
</dbReference>
<dbReference type="Gene3D" id="3.40.50.300">
    <property type="entry name" value="P-loop containing nucleotide triphosphate hydrolases"/>
    <property type="match status" value="1"/>
</dbReference>
<keyword evidence="6 9" id="KW-0547">Nucleotide-binding</keyword>
<dbReference type="InterPro" id="IPR032324">
    <property type="entry name" value="Clp1_N"/>
</dbReference>
<gene>
    <name evidence="9" type="primary">CLP1</name>
    <name evidence="12" type="ORF">MHUMG1_03065</name>
</gene>
<keyword evidence="5" id="KW-0808">Transferase</keyword>
<feature type="binding site" evidence="9">
    <location>
        <position position="404"/>
    </location>
    <ligand>
        <name>ATP</name>
        <dbReference type="ChEBI" id="CHEBI:30616"/>
    </ligand>
</feature>
<dbReference type="InterPro" id="IPR027417">
    <property type="entry name" value="P-loop_NTPase"/>
</dbReference>
<proteinExistence type="inferred from homology"/>
<dbReference type="InterPro" id="IPR038286">
    <property type="entry name" value="IPK_sf"/>
</dbReference>
<evidence type="ECO:0000256" key="9">
    <source>
        <dbReference type="HAMAP-Rule" id="MF_03035"/>
    </source>
</evidence>
<comment type="similarity">
    <text evidence="9">Belongs to the Clp1 family. Clp1 subfamily.</text>
</comment>
<dbReference type="GO" id="GO:0005524">
    <property type="term" value="F:ATP binding"/>
    <property type="evidence" value="ECO:0007669"/>
    <property type="project" value="UniProtKB-UniRule"/>
</dbReference>
<evidence type="ECO:0000256" key="3">
    <source>
        <dbReference type="ARBA" id="ARBA00018706"/>
    </source>
</evidence>
<sequence>MSPALTNFKTIPMLWLDSALLTSPSRSAGTLCDSDGQVFVKPCTQAEIDFYELTKSKYPDFADLMPLHIGNLVLSGPGEMDIGDIGDGLQTDPEQVLATIQEQVANAARECQTEDTITWVPSQGKKIQTNMSVVLENQTNGFKRPNVLDVKLGTRLYADDAPKQKQERFQQISKETTHHNLGFRIAGMRVFRGSQDPSELDDREYKNYDKDYGRFTVNDDNVVNELKRFIFNEAAGIDEDLGKAVCATFARELGTIIDVMSDHNIRMYSSSLLFVYEGDGEALKDAIRLNTEYAKRSTGPPATKRIDSGIGLDDEDQALEQLPPPVLKLKLIDFAHATWTPGSGPDENTIKGEIERPHGRTRESIGVLTAPHIQIDATSPKTASFQTNTVHSSTRIIVLKPSWEWRFEVPAGRKITVKALSGTAEKDGVELALRNAYSFSAIKSKILTWHGCELEVDGRTDDEFVAEYASPAANPANAHVNLHARLNEMRTAAMYERREGPRVLIAGPPTTGKTTLVRTLASYATRQGFEPIVVNADPKEGMLSLPGTLSASVFATVMDPEAVDGWGTTPTSGPSTVPVKLPLVYYYGRNLPDDDPEFYRELTSKIAGTVSGRLSEDEAVRSSGVIVDSMGVSEKSKIGEDLLAHIVDELSINIIVVLGSNRMTAELSKRFSTERTSLGEPIQIVGLDRSEGVVERDEGFLEYSREQAIKEYFFGDARRALSPQIQQTDFDALVIYKASDYSAYEKATLSRDEPSSVMQHWTLAVMHASPKDPPEVEAGRPDMGTA</sequence>
<protein>
    <recommendedName>
        <fullName evidence="4">Polynucleotide 5'-hydroxyl-kinase GRC3</fullName>
    </recommendedName>
    <alternativeName>
        <fullName evidence="3">Polynucleotide 5'-hydroxyl-kinase grc3</fullName>
    </alternativeName>
</protein>
<reference evidence="12 13" key="1">
    <citation type="submission" date="2020-07" db="EMBL/GenBank/DDBJ databases">
        <title>Metarhizium humberi genome.</title>
        <authorList>
            <person name="Lysoe E."/>
        </authorList>
    </citation>
    <scope>NUCLEOTIDE SEQUENCE [LARGE SCALE GENOMIC DNA]</scope>
    <source>
        <strain evidence="12 13">ESALQ1638</strain>
    </source>
</reference>
<evidence type="ECO:0000313" key="12">
    <source>
        <dbReference type="EMBL" id="KAH0598951.1"/>
    </source>
</evidence>
<evidence type="ECO:0000256" key="1">
    <source>
        <dbReference type="ARBA" id="ARBA00003798"/>
    </source>
</evidence>
<feature type="binding site" evidence="9">
    <location>
        <position position="443"/>
    </location>
    <ligand>
        <name>ATP</name>
        <dbReference type="ChEBI" id="CHEBI:30616"/>
    </ligand>
</feature>
<evidence type="ECO:0000256" key="2">
    <source>
        <dbReference type="ARBA" id="ARBA00007374"/>
    </source>
</evidence>
<evidence type="ECO:0000256" key="7">
    <source>
        <dbReference type="ARBA" id="ARBA00022777"/>
    </source>
</evidence>
<comment type="similarity">
    <text evidence="2">Belongs to the inositol phosphokinase (IPK) family.</text>
</comment>
<dbReference type="Pfam" id="PF16575">
    <property type="entry name" value="CLP1_P"/>
    <property type="match status" value="1"/>
</dbReference>
<dbReference type="Gene3D" id="2.60.120.1030">
    <property type="entry name" value="Clp1, DNA binding domain"/>
    <property type="match status" value="1"/>
</dbReference>
<name>A0A9P8S8R2_9HYPO</name>
<keyword evidence="9" id="KW-0539">Nucleus</keyword>
<dbReference type="InterPro" id="IPR005522">
    <property type="entry name" value="IPK"/>
</dbReference>
<dbReference type="SUPFAM" id="SSF56104">
    <property type="entry name" value="SAICAR synthase-like"/>
    <property type="match status" value="1"/>
</dbReference>
<dbReference type="GO" id="GO:0031124">
    <property type="term" value="P:mRNA 3'-end processing"/>
    <property type="evidence" value="ECO:0007669"/>
    <property type="project" value="UniProtKB-UniRule"/>
</dbReference>
<comment type="caution">
    <text evidence="12">The sequence shown here is derived from an EMBL/GenBank/DDBJ whole genome shotgun (WGS) entry which is preliminary data.</text>
</comment>
<dbReference type="GO" id="GO:0051731">
    <property type="term" value="F:polynucleotide 5'-hydroxyl-kinase activity"/>
    <property type="evidence" value="ECO:0007669"/>
    <property type="project" value="InterPro"/>
</dbReference>
<comment type="subcellular location">
    <subcellularLocation>
        <location evidence="9">Nucleus</location>
    </subcellularLocation>
</comment>
<comment type="function">
    <text evidence="9">Required for endonucleolytic cleavage during polyadenylation-dependent pre-mRNA 3'-end formation.</text>
</comment>
<comment type="function">
    <text evidence="1">Polynucleotide 5'-kinase involved in rRNA processing.</text>
</comment>
<dbReference type="PANTHER" id="PTHR12755:SF6">
    <property type="entry name" value="POLYRIBONUCLEOTIDE 5'-HYDROXYL-KINASE CLP1"/>
    <property type="match status" value="1"/>
</dbReference>
<keyword evidence="7" id="KW-0418">Kinase</keyword>
<evidence type="ECO:0000256" key="5">
    <source>
        <dbReference type="ARBA" id="ARBA00022679"/>
    </source>
</evidence>
<evidence type="ECO:0000256" key="4">
    <source>
        <dbReference type="ARBA" id="ARBA00019824"/>
    </source>
</evidence>
<evidence type="ECO:0000256" key="8">
    <source>
        <dbReference type="ARBA" id="ARBA00022840"/>
    </source>
</evidence>
<dbReference type="GO" id="GO:0005849">
    <property type="term" value="C:mRNA cleavage factor complex"/>
    <property type="evidence" value="ECO:0007669"/>
    <property type="project" value="UniProtKB-UniRule"/>
</dbReference>
<feature type="domain" description="Clp1 N-terminal" evidence="10">
    <location>
        <begin position="399"/>
        <end position="493"/>
    </location>
</feature>
<dbReference type="PANTHER" id="PTHR12755">
    <property type="entry name" value="CLEAVAGE/POLYADENYLATION FACTOR IA SUBUNIT CLP1P"/>
    <property type="match status" value="1"/>
</dbReference>
<evidence type="ECO:0000313" key="13">
    <source>
        <dbReference type="Proteomes" id="UP000764110"/>
    </source>
</evidence>
<keyword evidence="8 9" id="KW-0067">ATP-binding</keyword>
<dbReference type="Pfam" id="PF16573">
    <property type="entry name" value="CLP1_N"/>
    <property type="match status" value="1"/>
</dbReference>
<keyword evidence="9" id="KW-0507">mRNA processing</keyword>
<dbReference type="Gene3D" id="3.30.470.160">
    <property type="entry name" value="Inositol polyphosphate kinase"/>
    <property type="match status" value="1"/>
</dbReference>
<evidence type="ECO:0000259" key="10">
    <source>
        <dbReference type="Pfam" id="PF16573"/>
    </source>
</evidence>
<dbReference type="GO" id="GO:0006388">
    <property type="term" value="P:tRNA splicing, via endonucleolytic cleavage and ligation"/>
    <property type="evidence" value="ECO:0007669"/>
    <property type="project" value="TreeGrafter"/>
</dbReference>
<dbReference type="EMBL" id="JACEFI010000004">
    <property type="protein sequence ID" value="KAH0598951.1"/>
    <property type="molecule type" value="Genomic_DNA"/>
</dbReference>
<feature type="domain" description="Clp1 P-loop" evidence="11">
    <location>
        <begin position="507"/>
        <end position="714"/>
    </location>
</feature>
<dbReference type="Proteomes" id="UP000764110">
    <property type="component" value="Unassembled WGS sequence"/>
</dbReference>
<evidence type="ECO:0000256" key="6">
    <source>
        <dbReference type="ARBA" id="ARBA00022741"/>
    </source>
</evidence>
<evidence type="ECO:0000259" key="11">
    <source>
        <dbReference type="Pfam" id="PF16575"/>
    </source>
</evidence>
<accession>A0A9P8S8R2</accession>
<dbReference type="InterPro" id="IPR045116">
    <property type="entry name" value="Clp1/Grc3"/>
</dbReference>
<dbReference type="InterPro" id="IPR028606">
    <property type="entry name" value="Clp1"/>
</dbReference>
<dbReference type="SUPFAM" id="SSF52540">
    <property type="entry name" value="P-loop containing nucleoside triphosphate hydrolases"/>
    <property type="match status" value="1"/>
</dbReference>
<dbReference type="GO" id="GO:0032958">
    <property type="term" value="P:inositol phosphate biosynthetic process"/>
    <property type="evidence" value="ECO:0007669"/>
    <property type="project" value="InterPro"/>
</dbReference>
<feature type="binding site" evidence="9">
    <location>
        <begin position="510"/>
        <end position="515"/>
    </location>
    <ligand>
        <name>ATP</name>
        <dbReference type="ChEBI" id="CHEBI:30616"/>
    </ligand>
</feature>
<organism evidence="12 13">
    <name type="scientific">Metarhizium humberi</name>
    <dbReference type="NCBI Taxonomy" id="2596975"/>
    <lineage>
        <taxon>Eukaryota</taxon>
        <taxon>Fungi</taxon>
        <taxon>Dikarya</taxon>
        <taxon>Ascomycota</taxon>
        <taxon>Pezizomycotina</taxon>
        <taxon>Sordariomycetes</taxon>
        <taxon>Hypocreomycetidae</taxon>
        <taxon>Hypocreales</taxon>
        <taxon>Clavicipitaceae</taxon>
        <taxon>Metarhizium</taxon>
    </lineage>
</organism>
<dbReference type="HAMAP" id="MF_03035">
    <property type="entry name" value="Clp1"/>
    <property type="match status" value="1"/>
</dbReference>